<dbReference type="OrthoDB" id="361150at2759"/>
<proteinExistence type="predicted"/>
<gene>
    <name evidence="2" type="ORF">MACJ_003191</name>
</gene>
<evidence type="ECO:0000256" key="1">
    <source>
        <dbReference type="SAM" id="MobiDB-lite"/>
    </source>
</evidence>
<organism evidence="2 3">
    <name type="scientific">Theileria orientalis</name>
    <dbReference type="NCBI Taxonomy" id="68886"/>
    <lineage>
        <taxon>Eukaryota</taxon>
        <taxon>Sar</taxon>
        <taxon>Alveolata</taxon>
        <taxon>Apicomplexa</taxon>
        <taxon>Aconoidasida</taxon>
        <taxon>Piroplasmida</taxon>
        <taxon>Theileriidae</taxon>
        <taxon>Theileria</taxon>
    </lineage>
</organism>
<dbReference type="EMBL" id="CP056067">
    <property type="protein sequence ID" value="UKJ89937.2"/>
    <property type="molecule type" value="Genomic_DNA"/>
</dbReference>
<dbReference type="AlphaFoldDB" id="A0A976M7F7"/>
<evidence type="ECO:0000313" key="2">
    <source>
        <dbReference type="EMBL" id="UKJ89937.2"/>
    </source>
</evidence>
<accession>A0A976M7F7</accession>
<reference evidence="2" key="1">
    <citation type="submission" date="2022-07" db="EMBL/GenBank/DDBJ databases">
        <title>Evaluation of T. orientalis genome assembly methods using nanopore sequencing and analysis of variation between genomes.</title>
        <authorList>
            <person name="Yam J."/>
            <person name="Micallef M.L."/>
            <person name="Liu M."/>
            <person name="Djordjevic S.P."/>
            <person name="Bogema D.R."/>
            <person name="Jenkins C."/>
        </authorList>
    </citation>
    <scope>NUCLEOTIDE SEQUENCE</scope>
    <source>
        <strain evidence="2">Fish Creek</strain>
    </source>
</reference>
<protein>
    <submittedName>
        <fullName evidence="2">Uncharacterized protein</fullName>
    </submittedName>
</protein>
<evidence type="ECO:0000313" key="3">
    <source>
        <dbReference type="Proteomes" id="UP000244803"/>
    </source>
</evidence>
<feature type="compositionally biased region" description="Basic and acidic residues" evidence="1">
    <location>
        <begin position="1"/>
        <end position="10"/>
    </location>
</feature>
<dbReference type="Proteomes" id="UP000244803">
    <property type="component" value="Chromosome 4"/>
</dbReference>
<feature type="compositionally biased region" description="Polar residues" evidence="1">
    <location>
        <begin position="12"/>
        <end position="22"/>
    </location>
</feature>
<name>A0A976M7F7_THEOR</name>
<feature type="region of interest" description="Disordered" evidence="1">
    <location>
        <begin position="1"/>
        <end position="22"/>
    </location>
</feature>
<sequence length="192" mass="21864">MYDGIVKDNDPSESLNDNVTSSTEKSYLSTLVEMMMHEMDIPSFDDRTCHMLVDLLQRESLSLLKASVENSERRLSTESEKLLLGNSSTTSLTKPNMKVTEEDSQLVCQEYINNNVIQPGITRDLLDLHKYANNVRFASKQTIVGNKARSYSTYRPEDEMGQFPSGPIPYLPENLSLNTLLPHWDITLRENK</sequence>